<accession>A0ABX4FUB7</accession>
<dbReference type="Gene3D" id="1.10.30.50">
    <property type="match status" value="1"/>
</dbReference>
<protein>
    <recommendedName>
        <fullName evidence="3">HNH nuclease domain-containing protein</fullName>
    </recommendedName>
</protein>
<keyword evidence="2" id="KW-0812">Transmembrane</keyword>
<feature type="transmembrane region" description="Helical" evidence="2">
    <location>
        <begin position="258"/>
        <end position="280"/>
    </location>
</feature>
<sequence>MKNNDIINLKDRLAQRDGLKCALTGKKVSSVDDLDIEHIKPVSEGGVTELDNLILVTKEMNRSIGKNNSYRTKILIEQLESRQKELNSREKEAFEREEQYRNELAHQKVQLEKYRQQLQEEQYERERLLTKEMESRKSHFSQQEKYLAENAAQLKRENEESERLRTLLSEEKKSLELAVQELEKEKERYREESRRQIEEKSSDYVNAALESLEAKEAQYHLTSKRWSLFGAFSISLGIAILVYFGIEGFNILESKDNVNWSFLLLVSFKGVIIVGLFIALSKYAFTFSQSYMHESLKNSERRHAINFGKFYLESYGADADWNQVKEAFEHWNITSNSAFSKHNSDSFDPKILENAANLIDSVSKITSKTVKKSE</sequence>
<dbReference type="InterPro" id="IPR002711">
    <property type="entry name" value="HNH"/>
</dbReference>
<keyword evidence="2" id="KW-0472">Membrane</keyword>
<reference evidence="4 5" key="1">
    <citation type="journal article" date="2016" name="Antonie Van Leeuwenhoek">
        <title>Photobacterium sanguinicancri sp. nov. isolated from marine animals.</title>
        <authorList>
            <person name="Gomez-Gil B."/>
            <person name="Roque A."/>
            <person name="Rotllant G."/>
            <person name="Romalde J.L."/>
            <person name="Doce A."/>
            <person name="Eggermont M."/>
            <person name="Defoirdt T."/>
        </authorList>
    </citation>
    <scope>NUCLEOTIDE SEQUENCE [LARGE SCALE GENOMIC DNA]</scope>
    <source>
        <strain evidence="4 5">CAIM 1827</strain>
    </source>
</reference>
<feature type="domain" description="HNH nuclease" evidence="3">
    <location>
        <begin position="8"/>
        <end position="62"/>
    </location>
</feature>
<dbReference type="RefSeq" id="WP_094958207.1">
    <property type="nucleotide sequence ID" value="NZ_NOIF01000158.1"/>
</dbReference>
<comment type="caution">
    <text evidence="4">The sequence shown here is derived from an EMBL/GenBank/DDBJ whole genome shotgun (WGS) entry which is preliminary data.</text>
</comment>
<feature type="transmembrane region" description="Helical" evidence="2">
    <location>
        <begin position="226"/>
        <end position="246"/>
    </location>
</feature>
<organism evidence="4 5">
    <name type="scientific">Photobacterium sanguinicancri</name>
    <dbReference type="NCBI Taxonomy" id="875932"/>
    <lineage>
        <taxon>Bacteria</taxon>
        <taxon>Pseudomonadati</taxon>
        <taxon>Pseudomonadota</taxon>
        <taxon>Gammaproteobacteria</taxon>
        <taxon>Vibrionales</taxon>
        <taxon>Vibrionaceae</taxon>
        <taxon>Photobacterium</taxon>
    </lineage>
</organism>
<dbReference type="Pfam" id="PF01844">
    <property type="entry name" value="HNH"/>
    <property type="match status" value="1"/>
</dbReference>
<name>A0ABX4FUB7_9GAMM</name>
<dbReference type="Proteomes" id="UP000215999">
    <property type="component" value="Unassembled WGS sequence"/>
</dbReference>
<keyword evidence="5" id="KW-1185">Reference proteome</keyword>
<gene>
    <name evidence="4" type="ORF">ASV53_18690</name>
</gene>
<evidence type="ECO:0000313" key="5">
    <source>
        <dbReference type="Proteomes" id="UP000215999"/>
    </source>
</evidence>
<feature type="coiled-coil region" evidence="1">
    <location>
        <begin position="76"/>
        <end position="199"/>
    </location>
</feature>
<proteinExistence type="predicted"/>
<evidence type="ECO:0000313" key="4">
    <source>
        <dbReference type="EMBL" id="OZS42377.1"/>
    </source>
</evidence>
<dbReference type="CDD" id="cd00085">
    <property type="entry name" value="HNHc"/>
    <property type="match status" value="1"/>
</dbReference>
<evidence type="ECO:0000256" key="2">
    <source>
        <dbReference type="SAM" id="Phobius"/>
    </source>
</evidence>
<dbReference type="EMBL" id="NOIF01000158">
    <property type="protein sequence ID" value="OZS42377.1"/>
    <property type="molecule type" value="Genomic_DNA"/>
</dbReference>
<keyword evidence="2" id="KW-1133">Transmembrane helix</keyword>
<keyword evidence="1" id="KW-0175">Coiled coil</keyword>
<dbReference type="InterPro" id="IPR003615">
    <property type="entry name" value="HNH_nuc"/>
</dbReference>
<evidence type="ECO:0000256" key="1">
    <source>
        <dbReference type="SAM" id="Coils"/>
    </source>
</evidence>
<dbReference type="SMART" id="SM00507">
    <property type="entry name" value="HNHc"/>
    <property type="match status" value="1"/>
</dbReference>
<evidence type="ECO:0000259" key="3">
    <source>
        <dbReference type="SMART" id="SM00507"/>
    </source>
</evidence>